<dbReference type="Pfam" id="PF00702">
    <property type="entry name" value="Hydrolase"/>
    <property type="match status" value="1"/>
</dbReference>
<dbReference type="InterPro" id="IPR006439">
    <property type="entry name" value="HAD-SF_hydro_IA"/>
</dbReference>
<keyword evidence="5" id="KW-1185">Reference proteome</keyword>
<name>A0ABW2A531_9GAMM</name>
<dbReference type="SFLD" id="SFLDS00003">
    <property type="entry name" value="Haloacid_Dehalogenase"/>
    <property type="match status" value="1"/>
</dbReference>
<dbReference type="InterPro" id="IPR006328">
    <property type="entry name" value="2-HAD"/>
</dbReference>
<dbReference type="PANTHER" id="PTHR43316:SF3">
    <property type="entry name" value="HALOACID DEHALOGENASE, TYPE II (AFU_ORTHOLOGUE AFUA_2G07750)-RELATED"/>
    <property type="match status" value="1"/>
</dbReference>
<protein>
    <recommendedName>
        <fullName evidence="3">(S)-2-haloacid dehalogenase</fullName>
        <ecNumber evidence="3">3.8.1.2</ecNumber>
    </recommendedName>
    <alternativeName>
        <fullName evidence="3">2-haloalkanoic acid dehalogenase</fullName>
    </alternativeName>
    <alternativeName>
        <fullName evidence="3">Halocarboxylic acid halidohydrolase</fullName>
    </alternativeName>
    <alternativeName>
        <fullName evidence="3">L-2-haloacid dehalogenase</fullName>
    </alternativeName>
</protein>
<organism evidence="4 5">
    <name type="scientific">Marinobacterium aestuariivivens</name>
    <dbReference type="NCBI Taxonomy" id="1698799"/>
    <lineage>
        <taxon>Bacteria</taxon>
        <taxon>Pseudomonadati</taxon>
        <taxon>Pseudomonadota</taxon>
        <taxon>Gammaproteobacteria</taxon>
        <taxon>Oceanospirillales</taxon>
        <taxon>Oceanospirillaceae</taxon>
        <taxon>Marinobacterium</taxon>
    </lineage>
</organism>
<dbReference type="Gene3D" id="3.40.50.1000">
    <property type="entry name" value="HAD superfamily/HAD-like"/>
    <property type="match status" value="1"/>
</dbReference>
<dbReference type="InterPro" id="IPR023214">
    <property type="entry name" value="HAD_sf"/>
</dbReference>
<dbReference type="NCBIfam" id="TIGR01493">
    <property type="entry name" value="HAD-SF-IA-v2"/>
    <property type="match status" value="1"/>
</dbReference>
<evidence type="ECO:0000313" key="4">
    <source>
        <dbReference type="EMBL" id="MFC6672626.1"/>
    </source>
</evidence>
<comment type="similarity">
    <text evidence="1 3">Belongs to the HAD-like hydrolase superfamily. S-2-haloalkanoic acid dehalogenase family.</text>
</comment>
<proteinExistence type="inferred from homology"/>
<dbReference type="SUPFAM" id="SSF56784">
    <property type="entry name" value="HAD-like"/>
    <property type="match status" value="1"/>
</dbReference>
<comment type="function">
    <text evidence="3">Catalyzes the hydrolytic dehalogenation of small (S)-2-haloalkanoic acids to yield the corresponding (R)-2-hydroxyalkanoic acids.</text>
</comment>
<dbReference type="PRINTS" id="PR00413">
    <property type="entry name" value="HADHALOGNASE"/>
</dbReference>
<dbReference type="Proteomes" id="UP001596422">
    <property type="component" value="Unassembled WGS sequence"/>
</dbReference>
<dbReference type="NCBIfam" id="TIGR01428">
    <property type="entry name" value="HAD_type_II"/>
    <property type="match status" value="1"/>
</dbReference>
<dbReference type="Gene3D" id="1.10.150.240">
    <property type="entry name" value="Putative phosphatase, domain 2"/>
    <property type="match status" value="1"/>
</dbReference>
<keyword evidence="2 3" id="KW-0378">Hydrolase</keyword>
<comment type="catalytic activity">
    <reaction evidence="3">
        <text>an (S)-2-haloacid + H2O = a (2R)-2-hydroxycarboxylate + a halide anion + H(+)</text>
        <dbReference type="Rhea" id="RHEA:11192"/>
        <dbReference type="ChEBI" id="CHEBI:15377"/>
        <dbReference type="ChEBI" id="CHEBI:15378"/>
        <dbReference type="ChEBI" id="CHEBI:16042"/>
        <dbReference type="ChEBI" id="CHEBI:58314"/>
        <dbReference type="ChEBI" id="CHEBI:137405"/>
        <dbReference type="EC" id="3.8.1.2"/>
    </reaction>
</comment>
<dbReference type="InterPro" id="IPR036412">
    <property type="entry name" value="HAD-like_sf"/>
</dbReference>
<dbReference type="PANTHER" id="PTHR43316">
    <property type="entry name" value="HYDROLASE, HALOACID DELAHOGENASE-RELATED"/>
    <property type="match status" value="1"/>
</dbReference>
<evidence type="ECO:0000256" key="1">
    <source>
        <dbReference type="ARBA" id="ARBA00008106"/>
    </source>
</evidence>
<dbReference type="InterPro" id="IPR051540">
    <property type="entry name" value="S-2-haloacid_dehalogenase"/>
</dbReference>
<reference evidence="5" key="1">
    <citation type="journal article" date="2019" name="Int. J. Syst. Evol. Microbiol.">
        <title>The Global Catalogue of Microorganisms (GCM) 10K type strain sequencing project: providing services to taxonomists for standard genome sequencing and annotation.</title>
        <authorList>
            <consortium name="The Broad Institute Genomics Platform"/>
            <consortium name="The Broad Institute Genome Sequencing Center for Infectious Disease"/>
            <person name="Wu L."/>
            <person name="Ma J."/>
        </authorList>
    </citation>
    <scope>NUCLEOTIDE SEQUENCE [LARGE SCALE GENOMIC DNA]</scope>
    <source>
        <strain evidence="5">NBRC 111756</strain>
    </source>
</reference>
<evidence type="ECO:0000313" key="5">
    <source>
        <dbReference type="Proteomes" id="UP001596422"/>
    </source>
</evidence>
<dbReference type="SFLD" id="SFLDG01129">
    <property type="entry name" value="C1.5:_HAD__Beta-PGM__Phosphata"/>
    <property type="match status" value="1"/>
</dbReference>
<comment type="caution">
    <text evidence="4">The sequence shown here is derived from an EMBL/GenBank/DDBJ whole genome shotgun (WGS) entry which is preliminary data.</text>
</comment>
<evidence type="ECO:0000256" key="2">
    <source>
        <dbReference type="ARBA" id="ARBA00022801"/>
    </source>
</evidence>
<accession>A0ABW2A531</accession>
<dbReference type="RefSeq" id="WP_379911055.1">
    <property type="nucleotide sequence ID" value="NZ_JBHSWE010000001.1"/>
</dbReference>
<evidence type="ECO:0000256" key="3">
    <source>
        <dbReference type="RuleBase" id="RU368077"/>
    </source>
</evidence>
<gene>
    <name evidence="4" type="ORF">ACFQDL_23050</name>
</gene>
<sequence length="202" mass="22582">MFKGPDVPATEQEGTTMSQVIGFDVYGTLVDPVDMGRHLEVLAGDRAKQFGQLWHDKKVEYAFRRGLMEQYQDFGVCTRQALRYCLQQFGIELSEEDQRKLLAEFNNLDAFEDAVPGLKALKAQGHRLAAFSNGPEAAVRTLLGRNGVLQQLDDVISVDDVRTFKPSPRVYRYLLERTGSAPSYCWMVSGNPGMLSGRSARA</sequence>
<dbReference type="EMBL" id="JBHSWE010000001">
    <property type="protein sequence ID" value="MFC6672626.1"/>
    <property type="molecule type" value="Genomic_DNA"/>
</dbReference>
<dbReference type="InterPro" id="IPR023198">
    <property type="entry name" value="PGP-like_dom2"/>
</dbReference>
<dbReference type="EC" id="3.8.1.2" evidence="3"/>